<keyword evidence="1" id="KW-1133">Transmembrane helix</keyword>
<dbReference type="Proteomes" id="UP000001480">
    <property type="component" value="Segment"/>
</dbReference>
<keyword evidence="1" id="KW-0472">Membrane</keyword>
<sequence length="62" mass="6344">MDAGRYRVCFGVSRGSPMRWGLYGLGAFLLAMSLMPGVAGAVGAAGFVLVILGAFGHKGIDP</sequence>
<evidence type="ECO:0000313" key="3">
    <source>
        <dbReference type="Proteomes" id="UP000001480"/>
    </source>
</evidence>
<evidence type="ECO:0000256" key="1">
    <source>
        <dbReference type="SAM" id="Phobius"/>
    </source>
</evidence>
<reference evidence="2 3" key="1">
    <citation type="journal article" date="2009" name="Appl. Environ. Microbiol.">
        <title>Genomic characterization of the intron-containing T7-like phage phiL7 of Xanthomonas campestris.</title>
        <authorList>
            <person name="Lee C.N."/>
            <person name="Lin J.W."/>
            <person name="Weng S.F."/>
            <person name="Tseng Y.H."/>
        </authorList>
    </citation>
    <scope>NUCLEOTIDE SEQUENCE</scope>
</reference>
<dbReference type="KEGG" id="vg:7943854"/>
<proteinExistence type="predicted"/>
<keyword evidence="3" id="KW-1185">Reference proteome</keyword>
<keyword evidence="1" id="KW-0812">Transmembrane</keyword>
<dbReference type="EMBL" id="EU717894">
    <property type="protein sequence ID" value="ACE75770.1"/>
    <property type="molecule type" value="Genomic_DNA"/>
</dbReference>
<accession>C4ML30</accession>
<dbReference type="RefSeq" id="YP_002922644.1">
    <property type="nucleotide sequence ID" value="NC_012742.1"/>
</dbReference>
<organism evidence="2 3">
    <name type="scientific">Xanthomonas phage phiL7</name>
    <dbReference type="NCBI Taxonomy" id="538979"/>
    <lineage>
        <taxon>Viruses</taxon>
        <taxon>Duplodnaviria</taxon>
        <taxon>Heunggongvirae</taxon>
        <taxon>Uroviricota</taxon>
        <taxon>Caudoviricetes</taxon>
        <taxon>Eisenstarkvirus</taxon>
        <taxon>Eisenstarkvirus L7</taxon>
    </lineage>
</organism>
<evidence type="ECO:0000313" key="2">
    <source>
        <dbReference type="EMBL" id="ACE75770.1"/>
    </source>
</evidence>
<protein>
    <submittedName>
        <fullName evidence="2">p30</fullName>
    </submittedName>
</protein>
<dbReference type="GeneID" id="7943854"/>
<name>C4ML30_9CAUD</name>
<feature type="transmembrane region" description="Helical" evidence="1">
    <location>
        <begin position="22"/>
        <end position="55"/>
    </location>
</feature>